<sequence>MVDRYVCSKMPEALSKIFATTGEAPSFEPAWNLSRDRETPIVGFNKEHQTRSLKLYTWGLVLQQTRRQTENAMPPLAIKVEDIFREDSRWEKLLQYKRCLIPADAFYLNALLPSRTQPFAFRRADGHALALAGLYTGSSRSSGEILKTFALITVPTDDLPSEFGQQARMPVAVDIADWPAWLGEVDSDPRTILSPCETASFHAWPVSRRSNWSAKDGSDLLEPVIETFPGDPLPSFKLRCRELRLLKSKLDIIVTRYHLDDDQSPDDRIADATILQHRNALRKITTSFADQLAVGESLFDTLGRARISTNTYRDDHAKDGYGRKVELAAFCNAVRENFEILCAWKVTPDTSEWIVSTDQIWSTNERQISGEVFQQTRRAQDLWLREAYNWLDIANAAATIGYGPEGMHLGKAIEGAMRLSPSILKGLDAAASKICSQISSSGSEPDTFQELS</sequence>
<accession>A0ABS3KW08</accession>
<dbReference type="EC" id="3.4.-.-" evidence="8"/>
<organism evidence="9 10">
    <name type="scientific">Roseomonas haemaphysalidis</name>
    <dbReference type="NCBI Taxonomy" id="2768162"/>
    <lineage>
        <taxon>Bacteria</taxon>
        <taxon>Pseudomonadati</taxon>
        <taxon>Pseudomonadota</taxon>
        <taxon>Alphaproteobacteria</taxon>
        <taxon>Acetobacterales</taxon>
        <taxon>Roseomonadaceae</taxon>
        <taxon>Roseomonas</taxon>
    </lineage>
</organism>
<keyword evidence="4 8" id="KW-0378">Hydrolase</keyword>
<evidence type="ECO:0000256" key="7">
    <source>
        <dbReference type="ARBA" id="ARBA00023239"/>
    </source>
</evidence>
<name>A0ABS3KW08_9PROT</name>
<dbReference type="Proteomes" id="UP001518989">
    <property type="component" value="Unassembled WGS sequence"/>
</dbReference>
<evidence type="ECO:0000256" key="5">
    <source>
        <dbReference type="ARBA" id="ARBA00023124"/>
    </source>
</evidence>
<evidence type="ECO:0000256" key="6">
    <source>
        <dbReference type="ARBA" id="ARBA00023125"/>
    </source>
</evidence>
<dbReference type="Pfam" id="PF02586">
    <property type="entry name" value="SRAP"/>
    <property type="match status" value="1"/>
</dbReference>
<dbReference type="PANTHER" id="PTHR13604:SF0">
    <property type="entry name" value="ABASIC SITE PROCESSING PROTEIN HMCES"/>
    <property type="match status" value="1"/>
</dbReference>
<keyword evidence="10" id="KW-1185">Reference proteome</keyword>
<dbReference type="RefSeq" id="WP_207419853.1">
    <property type="nucleotide sequence ID" value="NZ_CP061181.1"/>
</dbReference>
<evidence type="ECO:0000256" key="8">
    <source>
        <dbReference type="RuleBase" id="RU364100"/>
    </source>
</evidence>
<protein>
    <recommendedName>
        <fullName evidence="8">Abasic site processing protein</fullName>
        <ecNumber evidence="8">3.4.-.-</ecNumber>
    </recommendedName>
</protein>
<dbReference type="Gene3D" id="3.90.1680.10">
    <property type="entry name" value="SOS response associated peptidase-like"/>
    <property type="match status" value="1"/>
</dbReference>
<gene>
    <name evidence="9" type="ORF">IAI61_21800</name>
</gene>
<keyword evidence="2 8" id="KW-0645">Protease</keyword>
<evidence type="ECO:0000256" key="2">
    <source>
        <dbReference type="ARBA" id="ARBA00022670"/>
    </source>
</evidence>
<evidence type="ECO:0000256" key="4">
    <source>
        <dbReference type="ARBA" id="ARBA00022801"/>
    </source>
</evidence>
<reference evidence="9 10" key="1">
    <citation type="submission" date="2020-09" db="EMBL/GenBank/DDBJ databases">
        <title>Roseomonas.</title>
        <authorList>
            <person name="Zhu W."/>
        </authorList>
    </citation>
    <scope>NUCLEOTIDE SEQUENCE [LARGE SCALE GENOMIC DNA]</scope>
    <source>
        <strain evidence="9 10">573</strain>
    </source>
</reference>
<comment type="caution">
    <text evidence="9">The sequence shown here is derived from an EMBL/GenBank/DDBJ whole genome shotgun (WGS) entry which is preliminary data.</text>
</comment>
<evidence type="ECO:0000313" key="10">
    <source>
        <dbReference type="Proteomes" id="UP001518989"/>
    </source>
</evidence>
<dbReference type="InterPro" id="IPR003738">
    <property type="entry name" value="SRAP"/>
</dbReference>
<keyword evidence="6" id="KW-0238">DNA-binding</keyword>
<keyword evidence="3" id="KW-0227">DNA damage</keyword>
<evidence type="ECO:0000256" key="3">
    <source>
        <dbReference type="ARBA" id="ARBA00022763"/>
    </source>
</evidence>
<evidence type="ECO:0000256" key="1">
    <source>
        <dbReference type="ARBA" id="ARBA00008136"/>
    </source>
</evidence>
<proteinExistence type="inferred from homology"/>
<evidence type="ECO:0000313" key="9">
    <source>
        <dbReference type="EMBL" id="MBO1081672.1"/>
    </source>
</evidence>
<keyword evidence="5" id="KW-0190">Covalent protein-DNA linkage</keyword>
<comment type="similarity">
    <text evidence="1 8">Belongs to the SOS response-associated peptidase family.</text>
</comment>
<dbReference type="SUPFAM" id="SSF143081">
    <property type="entry name" value="BB1717-like"/>
    <property type="match status" value="1"/>
</dbReference>
<dbReference type="EMBL" id="JACTNG010000018">
    <property type="protein sequence ID" value="MBO1081672.1"/>
    <property type="molecule type" value="Genomic_DNA"/>
</dbReference>
<dbReference type="PANTHER" id="PTHR13604">
    <property type="entry name" value="DC12-RELATED"/>
    <property type="match status" value="1"/>
</dbReference>
<keyword evidence="7" id="KW-0456">Lyase</keyword>
<dbReference type="InterPro" id="IPR036590">
    <property type="entry name" value="SRAP-like"/>
</dbReference>